<dbReference type="InterPro" id="IPR010172">
    <property type="entry name" value="CRISPR-assoc_prot_TM1791"/>
</dbReference>
<keyword evidence="1" id="KW-0051">Antiviral defense</keyword>
<dbReference type="GO" id="GO:0051607">
    <property type="term" value="P:defense response to virus"/>
    <property type="evidence" value="ECO:0007669"/>
    <property type="project" value="UniProtKB-KW"/>
</dbReference>
<evidence type="ECO:0000256" key="1">
    <source>
        <dbReference type="ARBA" id="ARBA00023118"/>
    </source>
</evidence>
<reference evidence="3 4" key="1">
    <citation type="journal article" date="2003" name="DNA Res.">
        <title>Structural analysis of four large plasmids harboring in a unicellular cyanobacterium, Synechocystis sp. PCC 6803.</title>
        <authorList>
            <person name="Kaneko T."/>
            <person name="Nakamura Y."/>
            <person name="Sasamoto S."/>
            <person name="Watanabe A."/>
            <person name="Kohara M."/>
            <person name="Matsumoto M."/>
            <person name="Shimpo S."/>
            <person name="Yamada M."/>
            <person name="Tabata S."/>
        </authorList>
    </citation>
    <scope>NUCLEOTIDE SEQUENCE [LARGE SCALE GENOMIC DNA]</scope>
    <source>
        <strain evidence="4">ATCC 27184 / PCC 6803 / Kazusa</strain>
    </source>
</reference>
<dbReference type="Proteomes" id="UP000001425">
    <property type="component" value="Plasmid pSYSA"/>
</dbReference>
<dbReference type="InterPro" id="IPR005537">
    <property type="entry name" value="RAMP_III_fam"/>
</dbReference>
<dbReference type="EnsemblBacteria" id="BAD01987">
    <property type="protein sequence ID" value="BAD01987"/>
    <property type="gene ID" value="BAD01987"/>
</dbReference>
<accession>Q6ZEB3</accession>
<keyword evidence="4" id="KW-1185">Reference proteome</keyword>
<feature type="domain" description="CRISPR type III-associated protein" evidence="2">
    <location>
        <begin position="51"/>
        <end position="174"/>
    </location>
</feature>
<dbReference type="EMBL" id="AP004311">
    <property type="protein sequence ID" value="BAD01987.1"/>
    <property type="molecule type" value="Genomic_DNA"/>
</dbReference>
<name>Q6ZEB3_SYNY3</name>
<dbReference type="PANTHER" id="PTHR39965:SF1">
    <property type="entry name" value="CRISPR SYSTEM CMR SUBUNIT CMR6"/>
    <property type="match status" value="1"/>
</dbReference>
<gene>
    <name evidence="3" type="ordered locus">sll7085</name>
</gene>
<organism evidence="3 4">
    <name type="scientific">Synechocystis sp. (strain ATCC 27184 / PCC 6803 / Kazusa)</name>
    <dbReference type="NCBI Taxonomy" id="1111708"/>
    <lineage>
        <taxon>Bacteria</taxon>
        <taxon>Bacillati</taxon>
        <taxon>Cyanobacteriota</taxon>
        <taxon>Cyanophyceae</taxon>
        <taxon>Synechococcales</taxon>
        <taxon>Merismopediaceae</taxon>
        <taxon>Synechocystis</taxon>
    </lineage>
</organism>
<proteinExistence type="predicted"/>
<feature type="domain" description="CRISPR type III-associated protein" evidence="2">
    <location>
        <begin position="274"/>
        <end position="379"/>
    </location>
</feature>
<evidence type="ECO:0000313" key="3">
    <source>
        <dbReference type="EMBL" id="BAD01987.1"/>
    </source>
</evidence>
<evidence type="ECO:0000313" key="4">
    <source>
        <dbReference type="Proteomes" id="UP000001425"/>
    </source>
</evidence>
<dbReference type="InParanoid" id="Q6ZEB3"/>
<geneLocation type="plasmid" evidence="3 4">
    <name>pSYSA</name>
</geneLocation>
<dbReference type="KEGG" id="syn:sll7085"/>
<dbReference type="AlphaFoldDB" id="Q6ZEB3"/>
<dbReference type="PANTHER" id="PTHR39965">
    <property type="entry name" value="CRISPR SYSTEM CMR SUBUNIT CMR6"/>
    <property type="match status" value="1"/>
</dbReference>
<sequence length="576" mass="65410">MEYLRWMRPADHQYKDATKVQILQKAMENAKNYDARLSVCNQRTKAIAKETFEVTCPWRIRVGGHRGPESILLPAFDALGMPYIPSATLRGVARTQAIREVMQNTGKNWKDAEKDSLIVKHFGALDADKADQAGKVVFLDAYPTSGKCLAVDMANNIWSWEGNHLDYSPNPNPFLSLKEPTFLIGLRLISNCSDQQVLTQVKKWLINGLANGAGSQINTGYGQLLENPKKLLSKPFLEVEFALEGQLIHGYQKPGEWSWNNNKNEWQMRGSNQAEVRPTAFKSMLRYWFRVFALGVMPPKNTKVLEAKIFGSLDPQSMGIIKVTVLEKEPENENEQSGTLRLFFTSEVDENQKDNLQNLFSNLIWLMFYLGGIGQGARRPCYYRKGNPKIRGSSFFVQNPSEFSSIPGNIDEFRLRILGKITQLIDLLSLLKTTFNFTERSNNFNHSSHQWTECADLNMRIFVVPNANQDNAKSYALSKLNQKFHQLDDQIKSLKKEKNFPELKRVYSELKSLCGGVQKDKILVNGQQKERKVLPSPIWVRSLGPFDVVTIFGATASPRSDYLRSLQGAIQIFPLS</sequence>
<evidence type="ECO:0000259" key="2">
    <source>
        <dbReference type="Pfam" id="PF03787"/>
    </source>
</evidence>
<protein>
    <recommendedName>
        <fullName evidence="2">CRISPR type III-associated protein domain-containing protein</fullName>
    </recommendedName>
</protein>
<keyword evidence="3" id="KW-0614">Plasmid</keyword>
<dbReference type="Pfam" id="PF03787">
    <property type="entry name" value="RAMPs"/>
    <property type="match status" value="2"/>
</dbReference>